<gene>
    <name evidence="7" type="ORF">KP79_PYT17205</name>
</gene>
<feature type="transmembrane region" description="Helical" evidence="5">
    <location>
        <begin position="418"/>
        <end position="436"/>
    </location>
</feature>
<keyword evidence="5" id="KW-0812">Transmembrane</keyword>
<dbReference type="CDD" id="cd16473">
    <property type="entry name" value="RING-H2_RNF103"/>
    <property type="match status" value="1"/>
</dbReference>
<evidence type="ECO:0000256" key="1">
    <source>
        <dbReference type="ARBA" id="ARBA00022771"/>
    </source>
</evidence>
<protein>
    <submittedName>
        <fullName evidence="7">E3 ubiquitin-protein ligase</fullName>
    </submittedName>
</protein>
<evidence type="ECO:0000313" key="8">
    <source>
        <dbReference type="Proteomes" id="UP000242188"/>
    </source>
</evidence>
<dbReference type="GO" id="GO:0005783">
    <property type="term" value="C:endoplasmic reticulum"/>
    <property type="evidence" value="ECO:0007669"/>
    <property type="project" value="TreeGrafter"/>
</dbReference>
<sequence length="709" mass="81364">MWLKLVLVILYVMVLFVLARILETVTWVESGNISRRLLDPMTMSVLKLKALLEQRGISYEGAVEKRDLSDLVESTGPAMEDTSSETTLEENTSVTNFTGEAHFLEQVEDSKDGVWLVEVLTKGRQISSLSDTSWLEFRKKMSRFGVNVGMFDCHLDRKFCSKKNWHNSHLILGLPQEFKTKAVVKLYSYEGHYRQQSIFNWIKETMSTKVFQIRSYEELKREWLKFNQTDSTAEIRMVMFSDIKNPPLFFSAVSIKFPGRVKFGFMNNKSLNMKDILKEFDWGIPPKYIVITAEKLSVYGNKPIENPTYKSMEVFLKTLYPSLNDIFVLSLGLCNFTSLFEPFLVQGSVLKRLFKFICCVLKNNTVLLLAWIILLTVFQLNTISFVIEFGLKCIRILGLSELGSYMRQDYCFYTAHKYFSGFSFIMYVSIVGILAYRFKDHEAEEFNPNEWNFSQFRTLEHLFFPTASLFLASQRRRFIDYEDAADETALGSFHSSMISTDYIRNLPIWNHRVLPIVSFLRGVSQDILLDSNLERTSSQGNSSNSQNSVASPEENSQEANQKGKQSNGACCGDGAEEIPESKPAMQMNEKMEKVETSDEKSKQNTDNANVAMSDPAMNFNKKHICDVDMKQNGILCGAPEGMLVETRCGICLDEYEMDVKLCGLPCGHCFHHVCIVAWLVKDTGNDNHFCPYCRWPSYKQKQSVHLHQE</sequence>
<dbReference type="InterPro" id="IPR001841">
    <property type="entry name" value="Znf_RING"/>
</dbReference>
<keyword evidence="5" id="KW-1133">Transmembrane helix</keyword>
<dbReference type="GO" id="GO:0004842">
    <property type="term" value="F:ubiquitin-protein transferase activity"/>
    <property type="evidence" value="ECO:0007669"/>
    <property type="project" value="InterPro"/>
</dbReference>
<keyword evidence="1 3" id="KW-0479">Metal-binding</keyword>
<dbReference type="InterPro" id="IPR013083">
    <property type="entry name" value="Znf_RING/FYVE/PHD"/>
</dbReference>
<keyword evidence="2" id="KW-0862">Zinc</keyword>
<evidence type="ECO:0000256" key="3">
    <source>
        <dbReference type="PROSITE-ProRule" id="PRU00175"/>
    </source>
</evidence>
<evidence type="ECO:0000259" key="6">
    <source>
        <dbReference type="PROSITE" id="PS50089"/>
    </source>
</evidence>
<accession>A0A210PP50</accession>
<feature type="region of interest" description="Disordered" evidence="4">
    <location>
        <begin position="534"/>
        <end position="613"/>
    </location>
</feature>
<dbReference type="PROSITE" id="PS50089">
    <property type="entry name" value="ZF_RING_2"/>
    <property type="match status" value="1"/>
</dbReference>
<feature type="transmembrane region" description="Helical" evidence="5">
    <location>
        <begin position="366"/>
        <end position="387"/>
    </location>
</feature>
<evidence type="ECO:0000256" key="4">
    <source>
        <dbReference type="SAM" id="MobiDB-lite"/>
    </source>
</evidence>
<dbReference type="STRING" id="6573.A0A210PP50"/>
<reference evidence="7 8" key="1">
    <citation type="journal article" date="2017" name="Nat. Ecol. Evol.">
        <title>Scallop genome provides insights into evolution of bilaterian karyotype and development.</title>
        <authorList>
            <person name="Wang S."/>
            <person name="Zhang J."/>
            <person name="Jiao W."/>
            <person name="Li J."/>
            <person name="Xun X."/>
            <person name="Sun Y."/>
            <person name="Guo X."/>
            <person name="Huan P."/>
            <person name="Dong B."/>
            <person name="Zhang L."/>
            <person name="Hu X."/>
            <person name="Sun X."/>
            <person name="Wang J."/>
            <person name="Zhao C."/>
            <person name="Wang Y."/>
            <person name="Wang D."/>
            <person name="Huang X."/>
            <person name="Wang R."/>
            <person name="Lv J."/>
            <person name="Li Y."/>
            <person name="Zhang Z."/>
            <person name="Liu B."/>
            <person name="Lu W."/>
            <person name="Hui Y."/>
            <person name="Liang J."/>
            <person name="Zhou Z."/>
            <person name="Hou R."/>
            <person name="Li X."/>
            <person name="Liu Y."/>
            <person name="Li H."/>
            <person name="Ning X."/>
            <person name="Lin Y."/>
            <person name="Zhao L."/>
            <person name="Xing Q."/>
            <person name="Dou J."/>
            <person name="Li Y."/>
            <person name="Mao J."/>
            <person name="Guo H."/>
            <person name="Dou H."/>
            <person name="Li T."/>
            <person name="Mu C."/>
            <person name="Jiang W."/>
            <person name="Fu Q."/>
            <person name="Fu X."/>
            <person name="Miao Y."/>
            <person name="Liu J."/>
            <person name="Yu Q."/>
            <person name="Li R."/>
            <person name="Liao H."/>
            <person name="Li X."/>
            <person name="Kong Y."/>
            <person name="Jiang Z."/>
            <person name="Chourrout D."/>
            <person name="Li R."/>
            <person name="Bao Z."/>
        </authorList>
    </citation>
    <scope>NUCLEOTIDE SEQUENCE [LARGE SCALE GENOMIC DNA]</scope>
    <source>
        <strain evidence="7 8">PY_sf001</strain>
    </source>
</reference>
<feature type="domain" description="RING-type" evidence="6">
    <location>
        <begin position="648"/>
        <end position="694"/>
    </location>
</feature>
<evidence type="ECO:0000256" key="2">
    <source>
        <dbReference type="ARBA" id="ARBA00022833"/>
    </source>
</evidence>
<dbReference type="Pfam" id="PF13639">
    <property type="entry name" value="zf-RING_2"/>
    <property type="match status" value="1"/>
</dbReference>
<dbReference type="EMBL" id="NEDP02005569">
    <property type="protein sequence ID" value="OWF38279.1"/>
    <property type="molecule type" value="Genomic_DNA"/>
</dbReference>
<name>A0A210PP50_MIZYE</name>
<keyword evidence="5" id="KW-0472">Membrane</keyword>
<dbReference type="PANTHER" id="PTHR15302:SF0">
    <property type="entry name" value="E3 UBIQUITIN-PROTEIN LIGASE RNF103"/>
    <property type="match status" value="1"/>
</dbReference>
<keyword evidence="8" id="KW-1185">Reference proteome</keyword>
<dbReference type="SUPFAM" id="SSF57850">
    <property type="entry name" value="RING/U-box"/>
    <property type="match status" value="1"/>
</dbReference>
<comment type="caution">
    <text evidence="7">The sequence shown here is derived from an EMBL/GenBank/DDBJ whole genome shotgun (WGS) entry which is preliminary data.</text>
</comment>
<feature type="compositionally biased region" description="Basic and acidic residues" evidence="4">
    <location>
        <begin position="589"/>
        <end position="603"/>
    </location>
</feature>
<proteinExistence type="predicted"/>
<evidence type="ECO:0000256" key="5">
    <source>
        <dbReference type="SAM" id="Phobius"/>
    </source>
</evidence>
<evidence type="ECO:0000313" key="7">
    <source>
        <dbReference type="EMBL" id="OWF38279.1"/>
    </source>
</evidence>
<dbReference type="SMART" id="SM00184">
    <property type="entry name" value="RING"/>
    <property type="match status" value="1"/>
</dbReference>
<dbReference type="Gene3D" id="3.30.40.10">
    <property type="entry name" value="Zinc/RING finger domain, C3HC4 (zinc finger)"/>
    <property type="match status" value="1"/>
</dbReference>
<keyword evidence="1 3" id="KW-0863">Zinc-finger</keyword>
<feature type="compositionally biased region" description="Polar residues" evidence="4">
    <location>
        <begin position="549"/>
        <end position="568"/>
    </location>
</feature>
<dbReference type="AlphaFoldDB" id="A0A210PP50"/>
<organism evidence="7 8">
    <name type="scientific">Mizuhopecten yessoensis</name>
    <name type="common">Japanese scallop</name>
    <name type="synonym">Patinopecten yessoensis</name>
    <dbReference type="NCBI Taxonomy" id="6573"/>
    <lineage>
        <taxon>Eukaryota</taxon>
        <taxon>Metazoa</taxon>
        <taxon>Spiralia</taxon>
        <taxon>Lophotrochozoa</taxon>
        <taxon>Mollusca</taxon>
        <taxon>Bivalvia</taxon>
        <taxon>Autobranchia</taxon>
        <taxon>Pteriomorphia</taxon>
        <taxon>Pectinida</taxon>
        <taxon>Pectinoidea</taxon>
        <taxon>Pectinidae</taxon>
        <taxon>Mizuhopecten</taxon>
    </lineage>
</organism>
<dbReference type="GO" id="GO:0036503">
    <property type="term" value="P:ERAD pathway"/>
    <property type="evidence" value="ECO:0007669"/>
    <property type="project" value="TreeGrafter"/>
</dbReference>
<dbReference type="GO" id="GO:0016567">
    <property type="term" value="P:protein ubiquitination"/>
    <property type="evidence" value="ECO:0007669"/>
    <property type="project" value="InterPro"/>
</dbReference>
<dbReference type="OrthoDB" id="21204at2759"/>
<dbReference type="GO" id="GO:0008270">
    <property type="term" value="F:zinc ion binding"/>
    <property type="evidence" value="ECO:0007669"/>
    <property type="project" value="UniProtKB-KW"/>
</dbReference>
<dbReference type="Proteomes" id="UP000242188">
    <property type="component" value="Unassembled WGS sequence"/>
</dbReference>
<dbReference type="PANTHER" id="PTHR15302">
    <property type="entry name" value="E3 UBIQUITIN-PROTEIN LIGASE RNF103"/>
    <property type="match status" value="1"/>
</dbReference>
<dbReference type="InterPro" id="IPR042494">
    <property type="entry name" value="RNF103"/>
</dbReference>
<feature type="compositionally biased region" description="Low complexity" evidence="4">
    <location>
        <begin position="537"/>
        <end position="548"/>
    </location>
</feature>